<organism evidence="1 2">
    <name type="scientific">Pistacia integerrima</name>
    <dbReference type="NCBI Taxonomy" id="434235"/>
    <lineage>
        <taxon>Eukaryota</taxon>
        <taxon>Viridiplantae</taxon>
        <taxon>Streptophyta</taxon>
        <taxon>Embryophyta</taxon>
        <taxon>Tracheophyta</taxon>
        <taxon>Spermatophyta</taxon>
        <taxon>Magnoliopsida</taxon>
        <taxon>eudicotyledons</taxon>
        <taxon>Gunneridae</taxon>
        <taxon>Pentapetalae</taxon>
        <taxon>rosids</taxon>
        <taxon>malvids</taxon>
        <taxon>Sapindales</taxon>
        <taxon>Anacardiaceae</taxon>
        <taxon>Pistacia</taxon>
    </lineage>
</organism>
<keyword evidence="2" id="KW-1185">Reference proteome</keyword>
<protein>
    <submittedName>
        <fullName evidence="1">Uncharacterized protein</fullName>
    </submittedName>
</protein>
<gene>
    <name evidence="1" type="ORF">Pint_31307</name>
</gene>
<evidence type="ECO:0000313" key="2">
    <source>
        <dbReference type="Proteomes" id="UP001163603"/>
    </source>
</evidence>
<comment type="caution">
    <text evidence="1">The sequence shown here is derived from an EMBL/GenBank/DDBJ whole genome shotgun (WGS) entry which is preliminary data.</text>
</comment>
<accession>A0ACC0XPJ5</accession>
<sequence>MQNGTGKADHAQLTKAYQTANVVFEVFKAINLTEALEIEREILQAQDKVAEKTQICVPYNILPLDPDSANQAIMIYPEVCDGPMLSHQYKRGKGRKGNY</sequence>
<dbReference type="Proteomes" id="UP001163603">
    <property type="component" value="Chromosome 11"/>
</dbReference>
<evidence type="ECO:0000313" key="1">
    <source>
        <dbReference type="EMBL" id="KAJ0021161.1"/>
    </source>
</evidence>
<reference evidence="2" key="1">
    <citation type="journal article" date="2023" name="G3 (Bethesda)">
        <title>Genome assembly and association tests identify interacting loci associated with vigor, precocity, and sex in interspecific pistachio rootstocks.</title>
        <authorList>
            <person name="Palmer W."/>
            <person name="Jacygrad E."/>
            <person name="Sagayaradj S."/>
            <person name="Cavanaugh K."/>
            <person name="Han R."/>
            <person name="Bertier L."/>
            <person name="Beede B."/>
            <person name="Kafkas S."/>
            <person name="Golino D."/>
            <person name="Preece J."/>
            <person name="Michelmore R."/>
        </authorList>
    </citation>
    <scope>NUCLEOTIDE SEQUENCE [LARGE SCALE GENOMIC DNA]</scope>
</reference>
<dbReference type="EMBL" id="CM047746">
    <property type="protein sequence ID" value="KAJ0021161.1"/>
    <property type="molecule type" value="Genomic_DNA"/>
</dbReference>
<proteinExistence type="predicted"/>
<name>A0ACC0XPJ5_9ROSI</name>